<organism evidence="1 2">
    <name type="scientific">Escherichia coli MS 85-1</name>
    <dbReference type="NCBI Taxonomy" id="679202"/>
    <lineage>
        <taxon>Bacteria</taxon>
        <taxon>Pseudomonadati</taxon>
        <taxon>Pseudomonadota</taxon>
        <taxon>Gammaproteobacteria</taxon>
        <taxon>Enterobacterales</taxon>
        <taxon>Enterobacteriaceae</taxon>
        <taxon>Escherichia</taxon>
    </lineage>
</organism>
<protein>
    <submittedName>
        <fullName evidence="1">Uncharacterized protein</fullName>
    </submittedName>
</protein>
<proteinExistence type="predicted"/>
<dbReference type="EMBL" id="ADWQ01000163">
    <property type="protein sequence ID" value="EFU32145.1"/>
    <property type="molecule type" value="Genomic_DNA"/>
</dbReference>
<reference evidence="1 2" key="1">
    <citation type="submission" date="2010-09" db="EMBL/GenBank/DDBJ databases">
        <authorList>
            <person name="Weinstock G."/>
            <person name="Sodergren E."/>
            <person name="Clifton S."/>
            <person name="Fulton L."/>
            <person name="Fulton B."/>
            <person name="Courtney L."/>
            <person name="Fronick C."/>
            <person name="Harrison M."/>
            <person name="Strong C."/>
            <person name="Farmer C."/>
            <person name="Delahaunty K."/>
            <person name="Markovic C."/>
            <person name="Hall O."/>
            <person name="Minx P."/>
            <person name="Tomlinson C."/>
            <person name="Mitreva M."/>
            <person name="Hou S."/>
            <person name="Chen J."/>
            <person name="Wollam A."/>
            <person name="Pepin K.H."/>
            <person name="Johnson M."/>
            <person name="Bhonagiri V."/>
            <person name="Zhang X."/>
            <person name="Suruliraj S."/>
            <person name="Warren W."/>
            <person name="Chinwalla A."/>
            <person name="Mardis E.R."/>
            <person name="Wilson R.K."/>
        </authorList>
    </citation>
    <scope>NUCLEOTIDE SEQUENCE [LARGE SCALE GENOMIC DNA]</scope>
    <source>
        <strain evidence="1 2">MS 85-1</strain>
    </source>
</reference>
<accession>A0AAN3M3N7</accession>
<evidence type="ECO:0000313" key="1">
    <source>
        <dbReference type="EMBL" id="EFU32145.1"/>
    </source>
</evidence>
<name>A0AAN3M3N7_ECOLX</name>
<dbReference type="AlphaFoldDB" id="A0AAN3M3N7"/>
<sequence>MFYPTAVLAIQYPVKLTYQHGSAIPDTFSMLPATRFLPPLRFPAQQQSERTRNSLLQSLKDINVRFLLTAGQVQPVRLPDFPEC</sequence>
<gene>
    <name evidence="1" type="ORF">HMPREF9350_06050</name>
</gene>
<comment type="caution">
    <text evidence="1">The sequence shown here is derived from an EMBL/GenBank/DDBJ whole genome shotgun (WGS) entry which is preliminary data.</text>
</comment>
<dbReference type="Proteomes" id="UP000005056">
    <property type="component" value="Unassembled WGS sequence"/>
</dbReference>
<evidence type="ECO:0000313" key="2">
    <source>
        <dbReference type="Proteomes" id="UP000005056"/>
    </source>
</evidence>